<dbReference type="NCBIfam" id="NF005313">
    <property type="entry name" value="PRK06847.1"/>
    <property type="match status" value="1"/>
</dbReference>
<reference evidence="4" key="1">
    <citation type="journal article" date="2015" name="Int. J. Syst. Evol. Microbiol.">
        <title>Rhizobium alvei sp. nov., isolated from a freshwater river.</title>
        <authorList>
            <person name="Sheu S.Y."/>
            <person name="Huang H.W."/>
            <person name="Young C.C."/>
            <person name="Chen W.M."/>
        </authorList>
    </citation>
    <scope>NUCLEOTIDE SEQUENCE</scope>
    <source>
        <strain evidence="4">TNR-22</strain>
    </source>
</reference>
<reference evidence="4" key="2">
    <citation type="submission" date="2023-07" db="EMBL/GenBank/DDBJ databases">
        <authorList>
            <person name="Shen H."/>
        </authorList>
    </citation>
    <scope>NUCLEOTIDE SEQUENCE</scope>
    <source>
        <strain evidence="4">TNR-22</strain>
    </source>
</reference>
<proteinExistence type="predicted"/>
<evidence type="ECO:0000256" key="1">
    <source>
        <dbReference type="ARBA" id="ARBA00023002"/>
    </source>
</evidence>
<dbReference type="PANTHER" id="PTHR13789">
    <property type="entry name" value="MONOOXYGENASE"/>
    <property type="match status" value="1"/>
</dbReference>
<keyword evidence="5" id="KW-1185">Reference proteome</keyword>
<keyword evidence="1" id="KW-0560">Oxidoreductase</keyword>
<keyword evidence="2" id="KW-0503">Monooxygenase</keyword>
<feature type="domain" description="FAD-binding" evidence="3">
    <location>
        <begin position="6"/>
        <end position="344"/>
    </location>
</feature>
<evidence type="ECO:0000256" key="2">
    <source>
        <dbReference type="ARBA" id="ARBA00023033"/>
    </source>
</evidence>
<name>A0ABT8YNR8_9HYPH</name>
<dbReference type="Proteomes" id="UP001174932">
    <property type="component" value="Unassembled WGS sequence"/>
</dbReference>
<dbReference type="EMBL" id="JAUOZU010000010">
    <property type="protein sequence ID" value="MDO6965328.1"/>
    <property type="molecule type" value="Genomic_DNA"/>
</dbReference>
<comment type="caution">
    <text evidence="4">The sequence shown here is derived from an EMBL/GenBank/DDBJ whole genome shotgun (WGS) entry which is preliminary data.</text>
</comment>
<dbReference type="PANTHER" id="PTHR13789:SF309">
    <property type="entry name" value="PUTATIVE (AFU_ORTHOLOGUE AFUA_6G14510)-RELATED"/>
    <property type="match status" value="1"/>
</dbReference>
<accession>A0ABT8YNR8</accession>
<sequence>MTVVKNVLVVGGGIGGLSAAVALKQKGIDAEIVELNERWQVYHVGIIVQGNFLVAMDALGVADKSIEAGFPYEGIHHCDIDGNRRYSQPPIKVGSAKYAANLGLTRPALHKILTDAVRTQNIPVRLGVTVKDMVEGPDGVAVTFTDGTSGRYDLVIGADGVKSQMRRRLFGEDYKPAFTGQGVWRYNIPRPADFVDMELFRGKPGATAGLVPLDENSMYIFYVAGEPGNPRFQPETLADELRNRLEGYGGLMAKVREQIIDPALVVYRPLETLLMPDPWYRGRAILIGDAAHSTTPHMGQGAALAVEDSVVLADELSKASSVESALAAFMRRRFDRVKTVVDNSILLGEGEMNPEMKVNVPEVYGRAFAVLAQPA</sequence>
<dbReference type="Pfam" id="PF01494">
    <property type="entry name" value="FAD_binding_3"/>
    <property type="match status" value="1"/>
</dbReference>
<evidence type="ECO:0000259" key="3">
    <source>
        <dbReference type="Pfam" id="PF01494"/>
    </source>
</evidence>
<evidence type="ECO:0000313" key="5">
    <source>
        <dbReference type="Proteomes" id="UP001174932"/>
    </source>
</evidence>
<protein>
    <submittedName>
        <fullName evidence="4">FAD-dependent oxidoreductase</fullName>
    </submittedName>
</protein>
<organism evidence="4 5">
    <name type="scientific">Rhizobium alvei</name>
    <dbReference type="NCBI Taxonomy" id="1132659"/>
    <lineage>
        <taxon>Bacteria</taxon>
        <taxon>Pseudomonadati</taxon>
        <taxon>Pseudomonadota</taxon>
        <taxon>Alphaproteobacteria</taxon>
        <taxon>Hyphomicrobiales</taxon>
        <taxon>Rhizobiaceae</taxon>
        <taxon>Rhizobium/Agrobacterium group</taxon>
        <taxon>Rhizobium</taxon>
    </lineage>
</organism>
<dbReference type="Gene3D" id="3.50.50.60">
    <property type="entry name" value="FAD/NAD(P)-binding domain"/>
    <property type="match status" value="1"/>
</dbReference>
<dbReference type="PRINTS" id="PR00420">
    <property type="entry name" value="RNGMNOXGNASE"/>
</dbReference>
<dbReference type="InterPro" id="IPR036188">
    <property type="entry name" value="FAD/NAD-bd_sf"/>
</dbReference>
<dbReference type="SUPFAM" id="SSF51905">
    <property type="entry name" value="FAD/NAD(P)-binding domain"/>
    <property type="match status" value="1"/>
</dbReference>
<dbReference type="InterPro" id="IPR050493">
    <property type="entry name" value="FAD-dep_Monooxygenase_BioMet"/>
</dbReference>
<dbReference type="RefSeq" id="WP_304377254.1">
    <property type="nucleotide sequence ID" value="NZ_JAUOZU010000010.1"/>
</dbReference>
<dbReference type="InterPro" id="IPR002938">
    <property type="entry name" value="FAD-bd"/>
</dbReference>
<gene>
    <name evidence="4" type="ORF">Q4481_15280</name>
</gene>
<evidence type="ECO:0000313" key="4">
    <source>
        <dbReference type="EMBL" id="MDO6965328.1"/>
    </source>
</evidence>